<evidence type="ECO:0000256" key="5">
    <source>
        <dbReference type="SAM" id="MobiDB-lite"/>
    </source>
</evidence>
<feature type="transmembrane region" description="Helical" evidence="6">
    <location>
        <begin position="125"/>
        <end position="146"/>
    </location>
</feature>
<evidence type="ECO:0000256" key="6">
    <source>
        <dbReference type="SAM" id="Phobius"/>
    </source>
</evidence>
<evidence type="ECO:0000313" key="7">
    <source>
        <dbReference type="EMBL" id="CAI4052133.1"/>
    </source>
</evidence>
<dbReference type="AlphaFoldDB" id="A0AA35NNH3"/>
<dbReference type="GeneID" id="80927291"/>
<feature type="compositionally biased region" description="Low complexity" evidence="5">
    <location>
        <begin position="33"/>
        <end position="44"/>
    </location>
</feature>
<feature type="compositionally biased region" description="Low complexity" evidence="5">
    <location>
        <begin position="53"/>
        <end position="64"/>
    </location>
</feature>
<organism evidence="7 8">
    <name type="scientific">Saccharomyces kudriavzevii (strain ATCC MYA-4449 / AS 2.2408 / CBS 8840 / NBRC 1802 / NCYC 2889)</name>
    <name type="common">Yeast</name>
    <dbReference type="NCBI Taxonomy" id="226230"/>
    <lineage>
        <taxon>Eukaryota</taxon>
        <taxon>Fungi</taxon>
        <taxon>Dikarya</taxon>
        <taxon>Ascomycota</taxon>
        <taxon>Saccharomycotina</taxon>
        <taxon>Saccharomycetes</taxon>
        <taxon>Saccharomycetales</taxon>
        <taxon>Saccharomycetaceae</taxon>
        <taxon>Saccharomyces</taxon>
    </lineage>
</organism>
<dbReference type="PANTHER" id="PTHR23502">
    <property type="entry name" value="MAJOR FACILITATOR SUPERFAMILY"/>
    <property type="match status" value="1"/>
</dbReference>
<feature type="transmembrane region" description="Helical" evidence="6">
    <location>
        <begin position="357"/>
        <end position="376"/>
    </location>
</feature>
<evidence type="ECO:0000256" key="4">
    <source>
        <dbReference type="ARBA" id="ARBA00023136"/>
    </source>
</evidence>
<dbReference type="PROSITE" id="PS00216">
    <property type="entry name" value="SUGAR_TRANSPORT_1"/>
    <property type="match status" value="1"/>
</dbReference>
<reference evidence="7" key="1">
    <citation type="submission" date="2022-10" db="EMBL/GenBank/DDBJ databases">
        <authorList>
            <person name="Byrne P K."/>
        </authorList>
    </citation>
    <scope>NUCLEOTIDE SEQUENCE</scope>
    <source>
        <strain evidence="7">IFO1802</strain>
    </source>
</reference>
<accession>A0AA35NNH3</accession>
<dbReference type="InterPro" id="IPR036259">
    <property type="entry name" value="MFS_trans_sf"/>
</dbReference>
<feature type="transmembrane region" description="Helical" evidence="6">
    <location>
        <begin position="216"/>
        <end position="238"/>
    </location>
</feature>
<keyword evidence="8" id="KW-1185">Reference proteome</keyword>
<dbReference type="Gene3D" id="1.20.1250.20">
    <property type="entry name" value="MFS general substrate transporter like domains"/>
    <property type="match status" value="1"/>
</dbReference>
<feature type="transmembrane region" description="Helical" evidence="6">
    <location>
        <begin position="92"/>
        <end position="113"/>
    </location>
</feature>
<proteinExistence type="predicted"/>
<gene>
    <name evidence="7" type="primary">SKDI15G4100</name>
    <name evidence="7" type="ORF">SKDI_15G4100</name>
</gene>
<evidence type="ECO:0008006" key="9">
    <source>
        <dbReference type="Google" id="ProtNLM"/>
    </source>
</evidence>
<dbReference type="GO" id="GO:0000297">
    <property type="term" value="F:spermine transmembrane transporter activity"/>
    <property type="evidence" value="ECO:0007669"/>
    <property type="project" value="TreeGrafter"/>
</dbReference>
<sequence>MSSPLAETESDSGLHTHTPRVSKTSEINRQNKSNLDSLSSSTGSIIEDEKRSNSNGDSSDTTNGEPVDPKDLDWDGPDDPDNPHNWPSWKKWYATMISAFLCLVVTMGSSLYVSSVPELVARYHVNQTLALAGLTFYLLGLSTVIGAPLSEVFGRKPIYLFSLPLSMLFTMGVGLSNGHMRIILPLRFLSGVFASPALSVGSGTILDIFDVDQVSVAMTYFVLSPFLGPVLSPIMAGFATQAEGWRWSEWIQLIAGGIILPFIAVMPETHKGIILRKRAKKRNMVLKKFTRKDQKEFLKTTVTVTILRPMKMLVAEPIVFVFSVYVAFIFAILFGFFEAYAVIYRGVYHMSIGVSGLPFIGIGVGLWIAAFFYLYIDRKYLFPKPPSGTPALEENERTSKRTAPYRGARDPNTGKLLPIVPEKFLIACKFGSVALPIGLFWQAWTARPDVHWMAPVAAGVPFGFGLILIFFSVLMYFSTCYPPLTVASCLAANNLLRYVMSSVFPLFTIQMYTKMKIKWASTLFALLCVVMIPIPWIFEKWGSKLRHKSQFGYAAMQKEAEIEGDIDDTNTVGGELNLTRMTTLRTMETDLSTGEKAGERLSLRRTHTQPVSASFAREEEPNQRIRNEPISNSLYSTVKDTEDGYSYTEMAADASGRIV</sequence>
<feature type="transmembrane region" description="Helical" evidence="6">
    <location>
        <begin position="318"/>
        <end position="337"/>
    </location>
</feature>
<feature type="transmembrane region" description="Helical" evidence="6">
    <location>
        <begin position="424"/>
        <end position="444"/>
    </location>
</feature>
<feature type="region of interest" description="Disordered" evidence="5">
    <location>
        <begin position="389"/>
        <end position="409"/>
    </location>
</feature>
<evidence type="ECO:0000256" key="1">
    <source>
        <dbReference type="ARBA" id="ARBA00004141"/>
    </source>
</evidence>
<feature type="transmembrane region" description="Helical" evidence="6">
    <location>
        <begin position="158"/>
        <end position="176"/>
    </location>
</feature>
<dbReference type="CDD" id="cd17323">
    <property type="entry name" value="MFS_Tpo1_MDR_like"/>
    <property type="match status" value="1"/>
</dbReference>
<dbReference type="GO" id="GO:0015606">
    <property type="term" value="F:spermidine transmembrane transporter activity"/>
    <property type="evidence" value="ECO:0007669"/>
    <property type="project" value="TreeGrafter"/>
</dbReference>
<comment type="subcellular location">
    <subcellularLocation>
        <location evidence="1">Membrane</location>
        <topology evidence="1">Multi-pass membrane protein</topology>
    </subcellularLocation>
</comment>
<keyword evidence="2 6" id="KW-0812">Transmembrane</keyword>
<name>A0AA35NNH3_SACK1</name>
<feature type="transmembrane region" description="Helical" evidence="6">
    <location>
        <begin position="519"/>
        <end position="538"/>
    </location>
</feature>
<dbReference type="EMBL" id="OX365910">
    <property type="protein sequence ID" value="CAI4052133.1"/>
    <property type="molecule type" value="Genomic_DNA"/>
</dbReference>
<feature type="transmembrane region" description="Helical" evidence="6">
    <location>
        <begin position="450"/>
        <end position="474"/>
    </location>
</feature>
<dbReference type="InterPro" id="IPR005829">
    <property type="entry name" value="Sugar_transporter_CS"/>
</dbReference>
<keyword evidence="4 6" id="KW-0472">Membrane</keyword>
<protein>
    <recommendedName>
        <fullName evidence="9">TPO4-like protein</fullName>
    </recommendedName>
</protein>
<dbReference type="PANTHER" id="PTHR23502:SF38">
    <property type="entry name" value="POLYAMINE TRANSPORTER 4"/>
    <property type="match status" value="1"/>
</dbReference>
<feature type="transmembrane region" description="Helical" evidence="6">
    <location>
        <begin position="188"/>
        <end position="209"/>
    </location>
</feature>
<dbReference type="FunFam" id="1.20.1250.20:FF:000088">
    <property type="entry name" value="MFS multidrug transporter, putative"/>
    <property type="match status" value="1"/>
</dbReference>
<dbReference type="SUPFAM" id="SSF103473">
    <property type="entry name" value="MFS general substrate transporter"/>
    <property type="match status" value="1"/>
</dbReference>
<dbReference type="RefSeq" id="XP_056085265.1">
    <property type="nucleotide sequence ID" value="XM_056231447.1"/>
</dbReference>
<dbReference type="Proteomes" id="UP001162087">
    <property type="component" value="Chromosome 15"/>
</dbReference>
<dbReference type="Pfam" id="PF07690">
    <property type="entry name" value="MFS_1"/>
    <property type="match status" value="1"/>
</dbReference>
<feature type="region of interest" description="Disordered" evidence="5">
    <location>
        <begin position="1"/>
        <end position="80"/>
    </location>
</feature>
<dbReference type="GO" id="GO:0005886">
    <property type="term" value="C:plasma membrane"/>
    <property type="evidence" value="ECO:0007669"/>
    <property type="project" value="TreeGrafter"/>
</dbReference>
<dbReference type="InterPro" id="IPR011701">
    <property type="entry name" value="MFS"/>
</dbReference>
<feature type="compositionally biased region" description="Polar residues" evidence="5">
    <location>
        <begin position="1"/>
        <end position="32"/>
    </location>
</feature>
<keyword evidence="3 6" id="KW-1133">Transmembrane helix</keyword>
<evidence type="ECO:0000313" key="8">
    <source>
        <dbReference type="Proteomes" id="UP001162087"/>
    </source>
</evidence>
<evidence type="ECO:0000256" key="2">
    <source>
        <dbReference type="ARBA" id="ARBA00022692"/>
    </source>
</evidence>
<evidence type="ECO:0000256" key="3">
    <source>
        <dbReference type="ARBA" id="ARBA00022989"/>
    </source>
</evidence>